<accession>A0ABT2ESA8</accession>
<proteinExistence type="predicted"/>
<protein>
    <submittedName>
        <fullName evidence="1">Tetrahydromethanopterin S-methyltransferase subunit B</fullName>
    </submittedName>
</protein>
<sequence>MRIAFITFVLLTLATMVGAQIMTREEAAVIARVACDLIGLADQPLIWQTTQELPTPVEISEYDHDLQDTLALMGYNPQPTLYPFPLMQALNVSLTPYDDLNYIYWCGDFMVAVNAYSGRVLVERQGKSSREASILPEDQLESIAHQLVQAFLGNKPWKWVIRFIPDNPCDYADFAAKVFDPSSGAELLDFVSITLTASGELLTVEVYQREVTISTKPLLTREEAKEIAESILRSLYPSDSDFKTLPPEEGVLTVFEDSTREQFLAWVFGYEISFKVDDHFTVHSNIIWIDAHTGEVLHRDIGGQMANRRTFKRQHRFERTLIKGQHGLKGNLLILNGKPINLGHPWILRDGRVYLWVGYLPLFKIEKQNGYFTVRGRQLRLDGDFVWCDGKQYVALRTICNFAGIRLWWDNERKVPILRAEWMDTRRLLTQK</sequence>
<dbReference type="Proteomes" id="UP001204798">
    <property type="component" value="Unassembled WGS sequence"/>
</dbReference>
<organism evidence="1 2">
    <name type="scientific">Candidatus Fervidibacter sacchari</name>
    <dbReference type="NCBI Taxonomy" id="1448929"/>
    <lineage>
        <taxon>Bacteria</taxon>
        <taxon>Candidatus Fervidibacterota</taxon>
        <taxon>Candidatus Fervidibacter</taxon>
    </lineage>
</organism>
<gene>
    <name evidence="1" type="ORF">M2350_002973</name>
</gene>
<keyword evidence="2" id="KW-1185">Reference proteome</keyword>
<comment type="caution">
    <text evidence="1">The sequence shown here is derived from an EMBL/GenBank/DDBJ whole genome shotgun (WGS) entry which is preliminary data.</text>
</comment>
<reference evidence="1 2" key="1">
    <citation type="submission" date="2022-08" db="EMBL/GenBank/DDBJ databases">
        <title>Bacterial and archaeal communities from various locations to study Microbial Dark Matter (Phase II).</title>
        <authorList>
            <person name="Stepanauskas R."/>
        </authorList>
    </citation>
    <scope>NUCLEOTIDE SEQUENCE [LARGE SCALE GENOMIC DNA]</scope>
    <source>
        <strain evidence="1 2">PD1</strain>
    </source>
</reference>
<dbReference type="RefSeq" id="WP_259100148.1">
    <property type="nucleotide sequence ID" value="NZ_CP130454.1"/>
</dbReference>
<evidence type="ECO:0000313" key="1">
    <source>
        <dbReference type="EMBL" id="MCS3920544.1"/>
    </source>
</evidence>
<name>A0ABT2ESA8_9BACT</name>
<dbReference type="EMBL" id="JANUCP010000005">
    <property type="protein sequence ID" value="MCS3920544.1"/>
    <property type="molecule type" value="Genomic_DNA"/>
</dbReference>
<evidence type="ECO:0000313" key="2">
    <source>
        <dbReference type="Proteomes" id="UP001204798"/>
    </source>
</evidence>